<feature type="transmembrane region" description="Helical" evidence="1">
    <location>
        <begin position="21"/>
        <end position="40"/>
    </location>
</feature>
<keyword evidence="1" id="KW-0812">Transmembrane</keyword>
<evidence type="ECO:0000256" key="1">
    <source>
        <dbReference type="SAM" id="Phobius"/>
    </source>
</evidence>
<evidence type="ECO:0000313" key="3">
    <source>
        <dbReference type="Proteomes" id="UP000182631"/>
    </source>
</evidence>
<dbReference type="Proteomes" id="UP000182631">
    <property type="component" value="Unassembled WGS sequence"/>
</dbReference>
<protein>
    <submittedName>
        <fullName evidence="2">Uncharacterized protein</fullName>
    </submittedName>
</protein>
<sequence length="63" mass="7049">TPAHSNLLPKKKQALQRFLRVIHNIFNVIGIFFNSVKIFVSHGLSLAFSPVLTQTGKNCTLSR</sequence>
<evidence type="ECO:0000313" key="2">
    <source>
        <dbReference type="EMBL" id="SAY39311.1"/>
    </source>
</evidence>
<keyword evidence="1" id="KW-1133">Transmembrane helix</keyword>
<dbReference type="AlphaFoldDB" id="A0A164ZSF5"/>
<proteinExistence type="predicted"/>
<feature type="non-terminal residue" evidence="2">
    <location>
        <position position="1"/>
    </location>
</feature>
<dbReference type="EMBL" id="FITM01000148">
    <property type="protein sequence ID" value="SAY39311.1"/>
    <property type="molecule type" value="Genomic_DNA"/>
</dbReference>
<keyword evidence="1" id="KW-0472">Membrane</keyword>
<accession>A0A164ZSF5</accession>
<keyword evidence="3" id="KW-1185">Reference proteome</keyword>
<organism evidence="2 3">
    <name type="scientific">Candidatus Synechococcus spongiarum</name>
    <dbReference type="NCBI Taxonomy" id="431041"/>
    <lineage>
        <taxon>Bacteria</taxon>
        <taxon>Bacillati</taxon>
        <taxon>Cyanobacteriota</taxon>
        <taxon>Cyanophyceae</taxon>
        <taxon>Synechococcales</taxon>
        <taxon>Synechococcaceae</taxon>
        <taxon>Synechococcus</taxon>
    </lineage>
</organism>
<gene>
    <name evidence="2" type="ORF">FLM9_1380</name>
</gene>
<name>A0A164ZSF5_9SYNE</name>
<reference evidence="3" key="1">
    <citation type="submission" date="2016-02" db="EMBL/GenBank/DDBJ databases">
        <authorList>
            <person name="liu f."/>
        </authorList>
    </citation>
    <scope>NUCLEOTIDE SEQUENCE [LARGE SCALE GENOMIC DNA]</scope>
</reference>